<keyword evidence="6 7" id="KW-0472">Membrane</keyword>
<evidence type="ECO:0000256" key="5">
    <source>
        <dbReference type="ARBA" id="ARBA00022989"/>
    </source>
</evidence>
<feature type="transmembrane region" description="Helical" evidence="8">
    <location>
        <begin position="93"/>
        <end position="122"/>
    </location>
</feature>
<dbReference type="PATRIC" id="fig|1423770.3.peg.1467"/>
<evidence type="ECO:0000256" key="8">
    <source>
        <dbReference type="SAM" id="Phobius"/>
    </source>
</evidence>
<dbReference type="Gene3D" id="1.10.4160.10">
    <property type="entry name" value="Hydantoin permease"/>
    <property type="match status" value="1"/>
</dbReference>
<dbReference type="Pfam" id="PF02133">
    <property type="entry name" value="Transp_cyt_pur"/>
    <property type="match status" value="1"/>
</dbReference>
<comment type="similarity">
    <text evidence="2 7">Belongs to the purine-cytosine permease (2.A.39) family.</text>
</comment>
<dbReference type="GO" id="GO:0005886">
    <property type="term" value="C:plasma membrane"/>
    <property type="evidence" value="ECO:0007669"/>
    <property type="project" value="TreeGrafter"/>
</dbReference>
<sequence>MDKKEHIQATTSDQRSMSKWDMFATWIGANANNGTWYIGGVIAAVGLIKASSLLVIVGSVSYVLLALASYMGYKTGLPAMALTRPSFGVKGSILPSIVNVIQFIGWAAINTFIAATSISFILKDILGWDNSAFHNQFSIIIGIVVMSILHLISISLGEKSVKWIERFGIILVIILVVWESVVILKTVPFHDIVKWQPAAKFQLPSGKIVDILAAFNLAWVTAAADFSRFTKDKHAATTASFLGANIGLFWFAFIGLIATIATAITINKFDPNNADPSTIAAKLGLGILAMLVIVITSTTANAVNLMAAGSALTNIFHRLKLTPALWIVTLVATVMTFIPVYIASFLTTFETFLDGIGMFLGPEIAIFLIDFFLIRNKHYSVDQFSKPQGFYWYTKGINPIAIITWIIGVLSYLGLNKLSFIVSTVGATFPAMIITAICYYLATRLINSTAPQKNK</sequence>
<dbReference type="EMBL" id="AZEZ01000025">
    <property type="protein sequence ID" value="KRL44918.1"/>
    <property type="molecule type" value="Genomic_DNA"/>
</dbReference>
<feature type="transmembrane region" description="Helical" evidence="8">
    <location>
        <begin position="239"/>
        <end position="266"/>
    </location>
</feature>
<accession>A0A0R1QJB6</accession>
<dbReference type="OrthoDB" id="9787279at2"/>
<feature type="transmembrane region" description="Helical" evidence="8">
    <location>
        <begin position="420"/>
        <end position="442"/>
    </location>
</feature>
<dbReference type="PANTHER" id="PTHR30569:SF0">
    <property type="entry name" value="CYTOSINE PERMEASE"/>
    <property type="match status" value="1"/>
</dbReference>
<gene>
    <name evidence="9" type="ORF">FD29_GL001430</name>
</gene>
<dbReference type="AlphaFoldDB" id="A0A0R1QJB6"/>
<reference evidence="9 10" key="1">
    <citation type="journal article" date="2015" name="Genome Announc.">
        <title>Expanding the biotechnology potential of lactobacilli through comparative genomics of 213 strains and associated genera.</title>
        <authorList>
            <person name="Sun Z."/>
            <person name="Harris H.M."/>
            <person name="McCann A."/>
            <person name="Guo C."/>
            <person name="Argimon S."/>
            <person name="Zhang W."/>
            <person name="Yang X."/>
            <person name="Jeffery I.B."/>
            <person name="Cooney J.C."/>
            <person name="Kagawa T.F."/>
            <person name="Liu W."/>
            <person name="Song Y."/>
            <person name="Salvetti E."/>
            <person name="Wrobel A."/>
            <person name="Rasinkangas P."/>
            <person name="Parkhill J."/>
            <person name="Rea M.C."/>
            <person name="O'Sullivan O."/>
            <person name="Ritari J."/>
            <person name="Douillard F.P."/>
            <person name="Paul Ross R."/>
            <person name="Yang R."/>
            <person name="Briner A.E."/>
            <person name="Felis G.E."/>
            <person name="de Vos W.M."/>
            <person name="Barrangou R."/>
            <person name="Klaenhammer T.R."/>
            <person name="Caufield P.W."/>
            <person name="Cui Y."/>
            <person name="Zhang H."/>
            <person name="O'Toole P.W."/>
        </authorList>
    </citation>
    <scope>NUCLEOTIDE SEQUENCE [LARGE SCALE GENOMIC DNA]</scope>
    <source>
        <strain evidence="9 10">DSM 14500</strain>
    </source>
</reference>
<dbReference type="InterPro" id="IPR001248">
    <property type="entry name" value="Pur-cyt_permease"/>
</dbReference>
<dbReference type="PIRSF" id="PIRSF002744">
    <property type="entry name" value="Pur-cyt_permease"/>
    <property type="match status" value="1"/>
</dbReference>
<evidence type="ECO:0000313" key="9">
    <source>
        <dbReference type="EMBL" id="KRL44918.1"/>
    </source>
</evidence>
<dbReference type="PANTHER" id="PTHR30569">
    <property type="entry name" value="CYTOSINE TRANSPORTER CODB"/>
    <property type="match status" value="1"/>
</dbReference>
<dbReference type="Proteomes" id="UP000050872">
    <property type="component" value="Unassembled WGS sequence"/>
</dbReference>
<feature type="transmembrane region" description="Helical" evidence="8">
    <location>
        <begin position="356"/>
        <end position="375"/>
    </location>
</feature>
<evidence type="ECO:0000256" key="2">
    <source>
        <dbReference type="ARBA" id="ARBA00008974"/>
    </source>
</evidence>
<dbReference type="InterPro" id="IPR030191">
    <property type="entry name" value="CodB"/>
</dbReference>
<feature type="transmembrane region" description="Helical" evidence="8">
    <location>
        <begin position="168"/>
        <end position="188"/>
    </location>
</feature>
<dbReference type="STRING" id="1423770.FD29_GL001430"/>
<keyword evidence="3 7" id="KW-0813">Transport</keyword>
<dbReference type="GO" id="GO:0015209">
    <property type="term" value="F:cytosine transmembrane transporter activity"/>
    <property type="evidence" value="ECO:0007669"/>
    <property type="project" value="InterPro"/>
</dbReference>
<evidence type="ECO:0000256" key="4">
    <source>
        <dbReference type="ARBA" id="ARBA00022692"/>
    </source>
</evidence>
<evidence type="ECO:0000256" key="1">
    <source>
        <dbReference type="ARBA" id="ARBA00004141"/>
    </source>
</evidence>
<evidence type="ECO:0000313" key="10">
    <source>
        <dbReference type="Proteomes" id="UP000050872"/>
    </source>
</evidence>
<protein>
    <recommendedName>
        <fullName evidence="11">Purine-cytosine permease</fullName>
    </recommendedName>
</protein>
<keyword evidence="10" id="KW-1185">Reference proteome</keyword>
<feature type="transmembrane region" description="Helical" evidence="8">
    <location>
        <begin position="137"/>
        <end position="156"/>
    </location>
</feature>
<name>A0A0R1QJB6_9LACO</name>
<evidence type="ECO:0000256" key="6">
    <source>
        <dbReference type="ARBA" id="ARBA00023136"/>
    </source>
</evidence>
<evidence type="ECO:0008006" key="11">
    <source>
        <dbReference type="Google" id="ProtNLM"/>
    </source>
</evidence>
<comment type="subcellular location">
    <subcellularLocation>
        <location evidence="1">Membrane</location>
        <topology evidence="1">Multi-pass membrane protein</topology>
    </subcellularLocation>
</comment>
<evidence type="ECO:0000256" key="7">
    <source>
        <dbReference type="PIRNR" id="PIRNR002744"/>
    </source>
</evidence>
<dbReference type="InterPro" id="IPR026030">
    <property type="entry name" value="Pur-cyt_permease_Fcy2/21/22"/>
</dbReference>
<keyword evidence="5 8" id="KW-1133">Transmembrane helix</keyword>
<organism evidence="9 10">
    <name type="scientific">Companilactobacillus mindensis DSM 14500</name>
    <dbReference type="NCBI Taxonomy" id="1423770"/>
    <lineage>
        <taxon>Bacteria</taxon>
        <taxon>Bacillati</taxon>
        <taxon>Bacillota</taxon>
        <taxon>Bacilli</taxon>
        <taxon>Lactobacillales</taxon>
        <taxon>Lactobacillaceae</taxon>
        <taxon>Companilactobacillus</taxon>
    </lineage>
</organism>
<feature type="transmembrane region" description="Helical" evidence="8">
    <location>
        <begin position="23"/>
        <end position="47"/>
    </location>
</feature>
<comment type="caution">
    <text evidence="9">The sequence shown here is derived from an EMBL/GenBank/DDBJ whole genome shotgun (WGS) entry which is preliminary data.</text>
</comment>
<feature type="transmembrane region" description="Helical" evidence="8">
    <location>
        <begin position="324"/>
        <end position="344"/>
    </location>
</feature>
<feature type="transmembrane region" description="Helical" evidence="8">
    <location>
        <begin position="53"/>
        <end position="73"/>
    </location>
</feature>
<dbReference type="RefSeq" id="WP_057887537.1">
    <property type="nucleotide sequence ID" value="NZ_AZEZ01000025.1"/>
</dbReference>
<keyword evidence="4 8" id="KW-0812">Transmembrane</keyword>
<feature type="transmembrane region" description="Helical" evidence="8">
    <location>
        <begin position="396"/>
        <end position="414"/>
    </location>
</feature>
<feature type="transmembrane region" description="Helical" evidence="8">
    <location>
        <begin position="286"/>
        <end position="312"/>
    </location>
</feature>
<dbReference type="CDD" id="cd11484">
    <property type="entry name" value="SLC-NCS1sbd_CobB-like"/>
    <property type="match status" value="1"/>
</dbReference>
<proteinExistence type="inferred from homology"/>
<evidence type="ECO:0000256" key="3">
    <source>
        <dbReference type="ARBA" id="ARBA00022448"/>
    </source>
</evidence>